<evidence type="ECO:0000259" key="1">
    <source>
        <dbReference type="PROSITE" id="PS50055"/>
    </source>
</evidence>
<dbReference type="InterPro" id="IPR000242">
    <property type="entry name" value="PTP_cat"/>
</dbReference>
<dbReference type="PROSITE" id="PS50055">
    <property type="entry name" value="TYR_PHOSPHATASE_PTP"/>
    <property type="match status" value="1"/>
</dbReference>
<dbReference type="EMBL" id="FN326673">
    <property type="protein sequence ID" value="CAX82397.1"/>
    <property type="molecule type" value="mRNA"/>
</dbReference>
<dbReference type="InterPro" id="IPR029021">
    <property type="entry name" value="Prot-tyrosine_phosphatase-like"/>
</dbReference>
<accession>C7TXS1</accession>
<proteinExistence type="evidence at transcript level"/>
<feature type="domain" description="Tyrosine-protein phosphatase" evidence="1">
    <location>
        <begin position="1"/>
        <end position="36"/>
    </location>
</feature>
<evidence type="ECO:0000313" key="2">
    <source>
        <dbReference type="EMBL" id="CAX82397.1"/>
    </source>
</evidence>
<protein>
    <submittedName>
        <fullName evidence="2">Hypotheticial protein</fullName>
    </submittedName>
</protein>
<dbReference type="GO" id="GO:0004725">
    <property type="term" value="F:protein tyrosine phosphatase activity"/>
    <property type="evidence" value="ECO:0007669"/>
    <property type="project" value="InterPro"/>
</dbReference>
<dbReference type="SUPFAM" id="SSF52799">
    <property type="entry name" value="(Phosphotyrosine protein) phosphatases II"/>
    <property type="match status" value="1"/>
</dbReference>
<dbReference type="Pfam" id="PF00102">
    <property type="entry name" value="Y_phosphatase"/>
    <property type="match status" value="1"/>
</dbReference>
<name>C7TXS1_SCHJA</name>
<organism evidence="2">
    <name type="scientific">Schistosoma japonicum</name>
    <name type="common">Blood fluke</name>
    <dbReference type="NCBI Taxonomy" id="6182"/>
    <lineage>
        <taxon>Eukaryota</taxon>
        <taxon>Metazoa</taxon>
        <taxon>Spiralia</taxon>
        <taxon>Lophotrochozoa</taxon>
        <taxon>Platyhelminthes</taxon>
        <taxon>Trematoda</taxon>
        <taxon>Digenea</taxon>
        <taxon>Strigeidida</taxon>
        <taxon>Schistosomatoidea</taxon>
        <taxon>Schistosomatidae</taxon>
        <taxon>Schistosoma</taxon>
    </lineage>
</organism>
<reference evidence="2" key="1">
    <citation type="journal article" date="2009" name="Nature">
        <title>The Schistosoma japonicum genome reveals features of host-parasite interplay.</title>
        <authorList>
            <person name="Liu F."/>
            <person name="Zhou Y."/>
            <person name="Wang Z.Q."/>
            <person name="Lu G."/>
            <person name="Zheng H."/>
            <person name="Brindley P.J."/>
            <person name="McManus D.P."/>
            <person name="Blair D."/>
            <person name="Zhang Q.H."/>
            <person name="Zhong Y."/>
            <person name="Wang S."/>
            <person name="Han Z.G."/>
            <person name="Chen Z."/>
        </authorList>
    </citation>
    <scope>NUCLEOTIDE SEQUENCE</scope>
    <source>
        <strain evidence="2">Anhui</strain>
    </source>
</reference>
<dbReference type="Gene3D" id="3.90.190.10">
    <property type="entry name" value="Protein tyrosine phosphatase superfamily"/>
    <property type="match status" value="1"/>
</dbReference>
<reference evidence="2" key="2">
    <citation type="submission" date="2009-03" db="EMBL/GenBank/DDBJ databases">
        <authorList>
            <person name="Gang L."/>
        </authorList>
    </citation>
    <scope>NUCLEOTIDE SEQUENCE</scope>
    <source>
        <strain evidence="2">Anhui</strain>
    </source>
</reference>
<dbReference type="AlphaFoldDB" id="C7TXS1"/>
<sequence>MPHTINDFWRMVWYSHAPAIVMITKLVENKEVSFFPAYIYIYIYHFSYENMHLGFTTFMYCENT</sequence>